<name>A0ABQ0IW52_GLUTH</name>
<proteinExistence type="predicted"/>
<accession>A0ABQ0IW52</accession>
<protein>
    <submittedName>
        <fullName evidence="1">Uncharacterized protein</fullName>
    </submittedName>
</protein>
<evidence type="ECO:0000313" key="1">
    <source>
        <dbReference type="EMBL" id="GAD26424.1"/>
    </source>
</evidence>
<dbReference type="EMBL" id="BASM01000016">
    <property type="protein sequence ID" value="GAD26424.1"/>
    <property type="molecule type" value="Genomic_DNA"/>
</dbReference>
<evidence type="ECO:0000313" key="2">
    <source>
        <dbReference type="Proteomes" id="UP000018209"/>
    </source>
</evidence>
<keyword evidence="2" id="KW-1185">Reference proteome</keyword>
<dbReference type="Proteomes" id="UP000018209">
    <property type="component" value="Unassembled WGS sequence"/>
</dbReference>
<reference evidence="1 2" key="1">
    <citation type="submission" date="2013-08" db="EMBL/GenBank/DDBJ databases">
        <title>Gluconobacter thailandicus NBRC 3257 whole genome sequence.</title>
        <authorList>
            <person name="Matsutani M."/>
            <person name="Yakushi T."/>
            <person name="Matsushita K."/>
        </authorList>
    </citation>
    <scope>NUCLEOTIDE SEQUENCE [LARGE SCALE GENOMIC DNA]</scope>
    <source>
        <strain evidence="1 2">NBRC 3257</strain>
    </source>
</reference>
<sequence>MPAAALVFGVAALAEARRGAAAFGLAVEEVGAFLAIDLSPCIV</sequence>
<organism evidence="1 2">
    <name type="scientific">Gluconobacter thailandicus NBRC 3257</name>
    <dbReference type="NCBI Taxonomy" id="1381097"/>
    <lineage>
        <taxon>Bacteria</taxon>
        <taxon>Pseudomonadati</taxon>
        <taxon>Pseudomonadota</taxon>
        <taxon>Alphaproteobacteria</taxon>
        <taxon>Acetobacterales</taxon>
        <taxon>Acetobacteraceae</taxon>
        <taxon>Gluconobacter</taxon>
    </lineage>
</organism>
<comment type="caution">
    <text evidence="1">The sequence shown here is derived from an EMBL/GenBank/DDBJ whole genome shotgun (WGS) entry which is preliminary data.</text>
</comment>
<gene>
    <name evidence="1" type="ORF">NBRC3257_1422</name>
</gene>